<dbReference type="InterPro" id="IPR016169">
    <property type="entry name" value="FAD-bd_PCMH_sub2"/>
</dbReference>
<evidence type="ECO:0000256" key="3">
    <source>
        <dbReference type="ARBA" id="ARBA00023002"/>
    </source>
</evidence>
<dbReference type="Gene3D" id="3.30.390.50">
    <property type="entry name" value="CO dehydrogenase flavoprotein, C-terminal domain"/>
    <property type="match status" value="1"/>
</dbReference>
<dbReference type="Pfam" id="PF03450">
    <property type="entry name" value="CO_deh_flav_C"/>
    <property type="match status" value="1"/>
</dbReference>
<dbReference type="EMBL" id="JBIAQY010000040">
    <property type="protein sequence ID" value="MFF3575173.1"/>
    <property type="molecule type" value="Genomic_DNA"/>
</dbReference>
<keyword evidence="1" id="KW-0285">Flavoprotein</keyword>
<dbReference type="Proteomes" id="UP001601992">
    <property type="component" value="Unassembled WGS sequence"/>
</dbReference>
<dbReference type="InterPro" id="IPR051312">
    <property type="entry name" value="Diverse_Substr_Oxidored"/>
</dbReference>
<keyword evidence="3" id="KW-0560">Oxidoreductase</keyword>
<evidence type="ECO:0000256" key="1">
    <source>
        <dbReference type="ARBA" id="ARBA00022630"/>
    </source>
</evidence>
<evidence type="ECO:0000256" key="2">
    <source>
        <dbReference type="ARBA" id="ARBA00022827"/>
    </source>
</evidence>
<dbReference type="PROSITE" id="PS51387">
    <property type="entry name" value="FAD_PCMH"/>
    <property type="match status" value="1"/>
</dbReference>
<keyword evidence="2" id="KW-0274">FAD</keyword>
<dbReference type="RefSeq" id="WP_387407121.1">
    <property type="nucleotide sequence ID" value="NZ_JBIAQY010000040.1"/>
</dbReference>
<proteinExistence type="predicted"/>
<protein>
    <submittedName>
        <fullName evidence="5">FAD binding domain-containing protein</fullName>
    </submittedName>
</protein>
<name>A0ABW6SFR5_9NOCA</name>
<dbReference type="Pfam" id="PF00941">
    <property type="entry name" value="FAD_binding_5"/>
    <property type="match status" value="1"/>
</dbReference>
<dbReference type="InterPro" id="IPR036683">
    <property type="entry name" value="CO_DH_flav_C_dom_sf"/>
</dbReference>
<dbReference type="InterPro" id="IPR016166">
    <property type="entry name" value="FAD-bd_PCMH"/>
</dbReference>
<dbReference type="SUPFAM" id="SSF56176">
    <property type="entry name" value="FAD-binding/transporter-associated domain-like"/>
    <property type="match status" value="1"/>
</dbReference>
<evidence type="ECO:0000313" key="5">
    <source>
        <dbReference type="EMBL" id="MFF3575173.1"/>
    </source>
</evidence>
<evidence type="ECO:0000313" key="6">
    <source>
        <dbReference type="Proteomes" id="UP001601992"/>
    </source>
</evidence>
<dbReference type="PANTHER" id="PTHR42659">
    <property type="entry name" value="XANTHINE DEHYDROGENASE SUBUNIT C-RELATED"/>
    <property type="match status" value="1"/>
</dbReference>
<dbReference type="InterPro" id="IPR002346">
    <property type="entry name" value="Mopterin_DH_FAD-bd"/>
</dbReference>
<dbReference type="SUPFAM" id="SSF55447">
    <property type="entry name" value="CO dehydrogenase flavoprotein C-terminal domain-like"/>
    <property type="match status" value="1"/>
</dbReference>
<reference evidence="5 6" key="1">
    <citation type="submission" date="2024-10" db="EMBL/GenBank/DDBJ databases">
        <title>The Natural Products Discovery Center: Release of the First 8490 Sequenced Strains for Exploring Actinobacteria Biosynthetic Diversity.</title>
        <authorList>
            <person name="Kalkreuter E."/>
            <person name="Kautsar S.A."/>
            <person name="Yang D."/>
            <person name="Bader C.D."/>
            <person name="Teijaro C.N."/>
            <person name="Fluegel L."/>
            <person name="Davis C.M."/>
            <person name="Simpson J.R."/>
            <person name="Lauterbach L."/>
            <person name="Steele A.D."/>
            <person name="Gui C."/>
            <person name="Meng S."/>
            <person name="Li G."/>
            <person name="Viehrig K."/>
            <person name="Ye F."/>
            <person name="Su P."/>
            <person name="Kiefer A.F."/>
            <person name="Nichols A."/>
            <person name="Cepeda A.J."/>
            <person name="Yan W."/>
            <person name="Fan B."/>
            <person name="Jiang Y."/>
            <person name="Adhikari A."/>
            <person name="Zheng C.-J."/>
            <person name="Schuster L."/>
            <person name="Cowan T.M."/>
            <person name="Smanski M.J."/>
            <person name="Chevrette M.G."/>
            <person name="De Carvalho L.P.S."/>
            <person name="Shen B."/>
        </authorList>
    </citation>
    <scope>NUCLEOTIDE SEQUENCE [LARGE SCALE GENOMIC DNA]</scope>
    <source>
        <strain evidence="5 6">NPDC002593</strain>
    </source>
</reference>
<feature type="domain" description="FAD-binding PCMH-type" evidence="4">
    <location>
        <begin position="1"/>
        <end position="168"/>
    </location>
</feature>
<gene>
    <name evidence="5" type="ORF">ACFYXQ_46325</name>
</gene>
<dbReference type="InterPro" id="IPR005107">
    <property type="entry name" value="CO_DH_flav_C"/>
</dbReference>
<dbReference type="SMART" id="SM01092">
    <property type="entry name" value="CO_deh_flav_C"/>
    <property type="match status" value="1"/>
</dbReference>
<dbReference type="Gene3D" id="3.30.465.10">
    <property type="match status" value="1"/>
</dbReference>
<organism evidence="5 6">
    <name type="scientific">Nocardia jiangxiensis</name>
    <dbReference type="NCBI Taxonomy" id="282685"/>
    <lineage>
        <taxon>Bacteria</taxon>
        <taxon>Bacillati</taxon>
        <taxon>Actinomycetota</taxon>
        <taxon>Actinomycetes</taxon>
        <taxon>Mycobacteriales</taxon>
        <taxon>Nocardiaceae</taxon>
        <taxon>Nocardia</taxon>
    </lineage>
</organism>
<sequence>MANEYLKGIVRQTFRGADPDSTATAVWALVHGLALAMRLGWPSVLVDINRIAGLGRIDVIDGDRVRVGALVRHRQLVEQSVMPLLAEAASWIGHAAIRTRGTAGGSIAHADPSAELPVVAAALNAAIHVTGAGGTRTVSADDFFVGPLETCLTETEIVTGVELAVPTHWGFAEMSRRHGDFGLVTIVAAEVRDRVHLAIGGVGPTPIRPREAEHILATGPLGPSRVAEAAKAAAAAVTAGTDIHASAAYRIAMTEEFTRRALNRLVGTATEGAA</sequence>
<accession>A0ABW6SFR5</accession>
<dbReference type="PANTHER" id="PTHR42659:SF2">
    <property type="entry name" value="XANTHINE DEHYDROGENASE SUBUNIT C-RELATED"/>
    <property type="match status" value="1"/>
</dbReference>
<evidence type="ECO:0000259" key="4">
    <source>
        <dbReference type="PROSITE" id="PS51387"/>
    </source>
</evidence>
<comment type="caution">
    <text evidence="5">The sequence shown here is derived from an EMBL/GenBank/DDBJ whole genome shotgun (WGS) entry which is preliminary data.</text>
</comment>
<keyword evidence="6" id="KW-1185">Reference proteome</keyword>
<dbReference type="InterPro" id="IPR036318">
    <property type="entry name" value="FAD-bd_PCMH-like_sf"/>
</dbReference>